<keyword evidence="8 10" id="KW-0178">Competence</keyword>
<evidence type="ECO:0000313" key="13">
    <source>
        <dbReference type="EMBL" id="CEG22955.1"/>
    </source>
</evidence>
<dbReference type="GO" id="GO:0015628">
    <property type="term" value="P:protein secretion by the type II secretion system"/>
    <property type="evidence" value="ECO:0007669"/>
    <property type="project" value="InterPro"/>
</dbReference>
<dbReference type="PROSITE" id="PS00409">
    <property type="entry name" value="PROKAR_NTER_METHYL"/>
    <property type="match status" value="1"/>
</dbReference>
<dbReference type="SUPFAM" id="SSF54523">
    <property type="entry name" value="Pili subunits"/>
    <property type="match status" value="1"/>
</dbReference>
<feature type="propeptide" id="PRO_5035516349" evidence="11">
    <location>
        <begin position="1"/>
        <end position="9"/>
    </location>
</feature>
<reference evidence="13 14" key="1">
    <citation type="submission" date="2014-09" db="EMBL/GenBank/DDBJ databases">
        <authorList>
            <person name="Urmite Genomes Urmite Genomes"/>
        </authorList>
    </citation>
    <scope>NUCLEOTIDE SEQUENCE [LARGE SCALE GENOMIC DNA]</scope>
    <source>
        <strain evidence="13 14">ES2</strain>
    </source>
</reference>
<dbReference type="GO" id="GO:0009986">
    <property type="term" value="C:cell surface"/>
    <property type="evidence" value="ECO:0007669"/>
    <property type="project" value="UniProtKB-SubCell"/>
</dbReference>
<dbReference type="PIRSF" id="PIRSF029928">
    <property type="entry name" value="Late_competence_ComGC"/>
    <property type="match status" value="1"/>
</dbReference>
<dbReference type="NCBIfam" id="TIGR02532">
    <property type="entry name" value="IV_pilin_GFxxxE"/>
    <property type="match status" value="1"/>
</dbReference>
<dbReference type="OrthoDB" id="1798043at2"/>
<evidence type="ECO:0000256" key="3">
    <source>
        <dbReference type="ARBA" id="ARBA00022475"/>
    </source>
</evidence>
<keyword evidence="14" id="KW-1185">Reference proteome</keyword>
<name>A0A098EMD3_9BACL</name>
<dbReference type="PANTHER" id="PTHR30093:SF2">
    <property type="entry name" value="TYPE II SECRETION SYSTEM PROTEIN H"/>
    <property type="match status" value="1"/>
</dbReference>
<evidence type="ECO:0000256" key="6">
    <source>
        <dbReference type="ARBA" id="ARBA00022989"/>
    </source>
</evidence>
<comment type="function">
    <text evidence="10">Required for transformation and DNA binding.</text>
</comment>
<proteinExistence type="inferred from homology"/>
<dbReference type="EMBL" id="CCXS01000001">
    <property type="protein sequence ID" value="CEG22955.1"/>
    <property type="molecule type" value="Genomic_DNA"/>
</dbReference>
<dbReference type="Pfam" id="PF07963">
    <property type="entry name" value="N_methyl"/>
    <property type="match status" value="1"/>
</dbReference>
<sequence length="107" mass="11647">MKILKSQRGFTLIEMLIVMLIITVLIAIAIPNVTKQTSAVEDKGCKAYVHMVQGQVESYRMDEKTVPTMTNLVDKGYLKENETSCPNGDPVSISTAGVVTTSKKGTP</sequence>
<keyword evidence="7 10" id="KW-0472">Membrane</keyword>
<dbReference type="NCBIfam" id="NF040999">
    <property type="entry name" value="pilin_ComGC"/>
    <property type="match status" value="1"/>
</dbReference>
<dbReference type="InterPro" id="IPR045584">
    <property type="entry name" value="Pilin-like"/>
</dbReference>
<evidence type="ECO:0000256" key="7">
    <source>
        <dbReference type="ARBA" id="ARBA00023136"/>
    </source>
</evidence>
<gene>
    <name evidence="13" type="primary">comGC</name>
    <name evidence="13" type="ORF">BN1080_01893</name>
</gene>
<dbReference type="STRING" id="1499687.BN1080_01893"/>
<accession>A0A098EMD3</accession>
<dbReference type="PRINTS" id="PR00813">
    <property type="entry name" value="BCTERIALGSPG"/>
</dbReference>
<keyword evidence="4 11" id="KW-0488">Methylation</keyword>
<dbReference type="GO" id="GO:0030420">
    <property type="term" value="P:establishment of competence for transformation"/>
    <property type="evidence" value="ECO:0007669"/>
    <property type="project" value="UniProtKB-UniRule"/>
</dbReference>
<evidence type="ECO:0000256" key="11">
    <source>
        <dbReference type="PIRSR" id="PIRSR029928-50"/>
    </source>
</evidence>
<keyword evidence="10" id="KW-0813">Transport</keyword>
<comment type="subcellular location">
    <subcellularLocation>
        <location evidence="1">Cell membrane</location>
        <topology evidence="1">Single-pass membrane protein</topology>
    </subcellularLocation>
    <subcellularLocation>
        <location evidence="2">Cell surface</location>
    </subcellularLocation>
</comment>
<dbReference type="InterPro" id="IPR000983">
    <property type="entry name" value="Bac_GSPG_pilin"/>
</dbReference>
<dbReference type="GO" id="GO:0015627">
    <property type="term" value="C:type II protein secretion system complex"/>
    <property type="evidence" value="ECO:0007669"/>
    <property type="project" value="InterPro"/>
</dbReference>
<feature type="region of interest" description="Disordered" evidence="12">
    <location>
        <begin position="83"/>
        <end position="107"/>
    </location>
</feature>
<evidence type="ECO:0000256" key="9">
    <source>
        <dbReference type="ARBA" id="ARBA00043982"/>
    </source>
</evidence>
<evidence type="ECO:0000256" key="2">
    <source>
        <dbReference type="ARBA" id="ARBA00004241"/>
    </source>
</evidence>
<dbReference type="GO" id="GO:0005886">
    <property type="term" value="C:plasma membrane"/>
    <property type="evidence" value="ECO:0007669"/>
    <property type="project" value="UniProtKB-SubCell"/>
</dbReference>
<dbReference type="RefSeq" id="WP_052651755.1">
    <property type="nucleotide sequence ID" value="NZ_CCXS01000001.1"/>
</dbReference>
<evidence type="ECO:0000256" key="5">
    <source>
        <dbReference type="ARBA" id="ARBA00022692"/>
    </source>
</evidence>
<evidence type="ECO:0000256" key="1">
    <source>
        <dbReference type="ARBA" id="ARBA00004162"/>
    </source>
</evidence>
<keyword evidence="6 10" id="KW-1133">Transmembrane helix</keyword>
<keyword evidence="3 10" id="KW-1003">Cell membrane</keyword>
<comment type="subunit">
    <text evidence="10">Homodimer.</text>
</comment>
<keyword evidence="5 10" id="KW-0812">Transmembrane</keyword>
<evidence type="ECO:0000256" key="10">
    <source>
        <dbReference type="PIRNR" id="PIRNR029928"/>
    </source>
</evidence>
<dbReference type="PANTHER" id="PTHR30093">
    <property type="entry name" value="GENERAL SECRETION PATHWAY PROTEIN G"/>
    <property type="match status" value="1"/>
</dbReference>
<comment type="similarity">
    <text evidence="9 10">Belongs to the ComGC family.</text>
</comment>
<evidence type="ECO:0000256" key="4">
    <source>
        <dbReference type="ARBA" id="ARBA00022481"/>
    </source>
</evidence>
<feature type="transmembrane region" description="Helical" evidence="10">
    <location>
        <begin position="12"/>
        <end position="30"/>
    </location>
</feature>
<feature type="chain" id="PRO_5035516350" description="ComG operon protein 3" evidence="11">
    <location>
        <begin position="10"/>
        <end position="107"/>
    </location>
</feature>
<feature type="modified residue" description="N-methylphenylalanine" evidence="11">
    <location>
        <position position="10"/>
    </location>
</feature>
<evidence type="ECO:0000313" key="14">
    <source>
        <dbReference type="Proteomes" id="UP000043699"/>
    </source>
</evidence>
<protein>
    <recommendedName>
        <fullName evidence="10">ComG operon protein 3</fullName>
    </recommendedName>
</protein>
<dbReference type="InterPro" id="IPR012902">
    <property type="entry name" value="N_methyl_site"/>
</dbReference>
<dbReference type="Proteomes" id="UP000043699">
    <property type="component" value="Unassembled WGS sequence"/>
</dbReference>
<dbReference type="AlphaFoldDB" id="A0A098EMD3"/>
<organism evidence="13 14">
    <name type="scientific">Planococcus massiliensis</name>
    <dbReference type="NCBI Taxonomy" id="1499687"/>
    <lineage>
        <taxon>Bacteria</taxon>
        <taxon>Bacillati</taxon>
        <taxon>Bacillota</taxon>
        <taxon>Bacilli</taxon>
        <taxon>Bacillales</taxon>
        <taxon>Caryophanaceae</taxon>
        <taxon>Planococcus</taxon>
    </lineage>
</organism>
<dbReference type="Gene3D" id="3.30.700.10">
    <property type="entry name" value="Glycoprotein, Type 4 Pilin"/>
    <property type="match status" value="1"/>
</dbReference>
<feature type="compositionally biased region" description="Polar residues" evidence="12">
    <location>
        <begin position="92"/>
        <end position="107"/>
    </location>
</feature>
<evidence type="ECO:0000256" key="8">
    <source>
        <dbReference type="ARBA" id="ARBA00023287"/>
    </source>
</evidence>
<dbReference type="InterPro" id="IPR016940">
    <property type="entry name" value="ComGC"/>
</dbReference>
<evidence type="ECO:0000256" key="12">
    <source>
        <dbReference type="SAM" id="MobiDB-lite"/>
    </source>
</evidence>